<sequence>MKHNHSIGIVLSGGGVRGIAHLGVLQALNEKGIFPNYLSGSSAGAIAAVMYASGYKPEEILDIIVQTKYFKFFKPSISFKALLKMDLFEGLFAKYMPVDDFSALKIPTFIAATNILTGQTVYFSEGPIIQKLMASSCIPGMFEPISMDGALYVDGGVLNNLPVEPLTDKCQTIIGVNCNHLPELQTISHIKALIERSVILSMNYNVYSRRDLCDYFIEPPGLASFGVLEIKRAKDIYAAGYTSCLEYLEKTPHLAALGNRNLDSIKP</sequence>
<gene>
    <name evidence="6" type="ORF">QWZ15_21375</name>
</gene>
<proteinExistence type="predicted"/>
<dbReference type="EMBL" id="JAUFQS010000047">
    <property type="protein sequence ID" value="MDN3690386.1"/>
    <property type="molecule type" value="Genomic_DNA"/>
</dbReference>
<dbReference type="InterPro" id="IPR050301">
    <property type="entry name" value="NTE"/>
</dbReference>
<evidence type="ECO:0000256" key="2">
    <source>
        <dbReference type="ARBA" id="ARBA00022963"/>
    </source>
</evidence>
<feature type="short sequence motif" description="GXGXXG" evidence="4">
    <location>
        <begin position="13"/>
        <end position="18"/>
    </location>
</feature>
<name>A0ABT8CCZ9_9BACT</name>
<dbReference type="Gene3D" id="3.40.1090.10">
    <property type="entry name" value="Cytosolic phospholipase A2 catalytic domain"/>
    <property type="match status" value="2"/>
</dbReference>
<organism evidence="6 7">
    <name type="scientific">Cyclobacterium jeungdonense</name>
    <dbReference type="NCBI Taxonomy" id="708087"/>
    <lineage>
        <taxon>Bacteria</taxon>
        <taxon>Pseudomonadati</taxon>
        <taxon>Bacteroidota</taxon>
        <taxon>Cytophagia</taxon>
        <taxon>Cytophagales</taxon>
        <taxon>Cyclobacteriaceae</taxon>
        <taxon>Cyclobacterium</taxon>
    </lineage>
</organism>
<protein>
    <submittedName>
        <fullName evidence="6">Patatin-like phospholipase family protein</fullName>
    </submittedName>
</protein>
<feature type="active site" description="Proton acceptor" evidence="4">
    <location>
        <position position="154"/>
    </location>
</feature>
<dbReference type="Pfam" id="PF01734">
    <property type="entry name" value="Patatin"/>
    <property type="match status" value="1"/>
</dbReference>
<evidence type="ECO:0000256" key="1">
    <source>
        <dbReference type="ARBA" id="ARBA00022801"/>
    </source>
</evidence>
<keyword evidence="3 4" id="KW-0443">Lipid metabolism</keyword>
<dbReference type="InterPro" id="IPR016035">
    <property type="entry name" value="Acyl_Trfase/lysoPLipase"/>
</dbReference>
<feature type="domain" description="PNPLA" evidence="5">
    <location>
        <begin position="9"/>
        <end position="167"/>
    </location>
</feature>
<dbReference type="InterPro" id="IPR002641">
    <property type="entry name" value="PNPLA_dom"/>
</dbReference>
<evidence type="ECO:0000313" key="7">
    <source>
        <dbReference type="Proteomes" id="UP001236663"/>
    </source>
</evidence>
<dbReference type="Proteomes" id="UP001236663">
    <property type="component" value="Unassembled WGS sequence"/>
</dbReference>
<keyword evidence="2 4" id="KW-0442">Lipid degradation</keyword>
<dbReference type="SUPFAM" id="SSF52151">
    <property type="entry name" value="FabD/lysophospholipase-like"/>
    <property type="match status" value="1"/>
</dbReference>
<dbReference type="PANTHER" id="PTHR14226">
    <property type="entry name" value="NEUROPATHY TARGET ESTERASE/SWISS CHEESE D.MELANOGASTER"/>
    <property type="match status" value="1"/>
</dbReference>
<dbReference type="CDD" id="cd07205">
    <property type="entry name" value="Pat_PNPLA6_PNPLA7_NTE1_like"/>
    <property type="match status" value="1"/>
</dbReference>
<evidence type="ECO:0000256" key="4">
    <source>
        <dbReference type="PROSITE-ProRule" id="PRU01161"/>
    </source>
</evidence>
<evidence type="ECO:0000313" key="6">
    <source>
        <dbReference type="EMBL" id="MDN3690386.1"/>
    </source>
</evidence>
<dbReference type="PANTHER" id="PTHR14226:SF78">
    <property type="entry name" value="SLR0060 PROTEIN"/>
    <property type="match status" value="1"/>
</dbReference>
<dbReference type="RefSeq" id="WP_163383122.1">
    <property type="nucleotide sequence ID" value="NZ_JAUFQS010000047.1"/>
</dbReference>
<keyword evidence="1 4" id="KW-0378">Hydrolase</keyword>
<feature type="short sequence motif" description="DGA/G" evidence="4">
    <location>
        <begin position="154"/>
        <end position="156"/>
    </location>
</feature>
<feature type="active site" description="Nucleophile" evidence="4">
    <location>
        <position position="42"/>
    </location>
</feature>
<comment type="caution">
    <text evidence="6">The sequence shown here is derived from an EMBL/GenBank/DDBJ whole genome shotgun (WGS) entry which is preliminary data.</text>
</comment>
<evidence type="ECO:0000256" key="3">
    <source>
        <dbReference type="ARBA" id="ARBA00023098"/>
    </source>
</evidence>
<evidence type="ECO:0000259" key="5">
    <source>
        <dbReference type="PROSITE" id="PS51635"/>
    </source>
</evidence>
<reference evidence="7" key="1">
    <citation type="journal article" date="2019" name="Int. J. Syst. Evol. Microbiol.">
        <title>The Global Catalogue of Microorganisms (GCM) 10K type strain sequencing project: providing services to taxonomists for standard genome sequencing and annotation.</title>
        <authorList>
            <consortium name="The Broad Institute Genomics Platform"/>
            <consortium name="The Broad Institute Genome Sequencing Center for Infectious Disease"/>
            <person name="Wu L."/>
            <person name="Ma J."/>
        </authorList>
    </citation>
    <scope>NUCLEOTIDE SEQUENCE [LARGE SCALE GENOMIC DNA]</scope>
    <source>
        <strain evidence="7">CECT 7706</strain>
    </source>
</reference>
<keyword evidence="7" id="KW-1185">Reference proteome</keyword>
<dbReference type="PROSITE" id="PS51635">
    <property type="entry name" value="PNPLA"/>
    <property type="match status" value="1"/>
</dbReference>
<feature type="short sequence motif" description="GXSXG" evidence="4">
    <location>
        <begin position="40"/>
        <end position="44"/>
    </location>
</feature>
<accession>A0ABT8CCZ9</accession>